<accession>A0A4C1VTG6</accession>
<evidence type="ECO:0000313" key="1">
    <source>
        <dbReference type="EMBL" id="GBP41095.1"/>
    </source>
</evidence>
<sequence>MGSEFEPDLNQRPSDHAFWFDVLNHSDLVTYQAQCAPAANTFTNRLLKTSSQIANVISPLRGLRCSHINLMSKRGPSRIGRSSDARRRRARRQRAGLQFPHLLVQRGGRLTAPAQFASVGGGGACVVCEFAG</sequence>
<reference evidence="1 2" key="1">
    <citation type="journal article" date="2019" name="Commun. Biol.">
        <title>The bagworm genome reveals a unique fibroin gene that provides high tensile strength.</title>
        <authorList>
            <person name="Kono N."/>
            <person name="Nakamura H."/>
            <person name="Ohtoshi R."/>
            <person name="Tomita M."/>
            <person name="Numata K."/>
            <person name="Arakawa K."/>
        </authorList>
    </citation>
    <scope>NUCLEOTIDE SEQUENCE [LARGE SCALE GENOMIC DNA]</scope>
</reference>
<dbReference type="EMBL" id="BGZK01000393">
    <property type="protein sequence ID" value="GBP41095.1"/>
    <property type="molecule type" value="Genomic_DNA"/>
</dbReference>
<name>A0A4C1VTG6_EUMVA</name>
<protein>
    <submittedName>
        <fullName evidence="1">Uncharacterized protein</fullName>
    </submittedName>
</protein>
<gene>
    <name evidence="1" type="ORF">EVAR_32548_1</name>
</gene>
<evidence type="ECO:0000313" key="2">
    <source>
        <dbReference type="Proteomes" id="UP000299102"/>
    </source>
</evidence>
<organism evidence="1 2">
    <name type="scientific">Eumeta variegata</name>
    <name type="common">Bagworm moth</name>
    <name type="synonym">Eumeta japonica</name>
    <dbReference type="NCBI Taxonomy" id="151549"/>
    <lineage>
        <taxon>Eukaryota</taxon>
        <taxon>Metazoa</taxon>
        <taxon>Ecdysozoa</taxon>
        <taxon>Arthropoda</taxon>
        <taxon>Hexapoda</taxon>
        <taxon>Insecta</taxon>
        <taxon>Pterygota</taxon>
        <taxon>Neoptera</taxon>
        <taxon>Endopterygota</taxon>
        <taxon>Lepidoptera</taxon>
        <taxon>Glossata</taxon>
        <taxon>Ditrysia</taxon>
        <taxon>Tineoidea</taxon>
        <taxon>Psychidae</taxon>
        <taxon>Oiketicinae</taxon>
        <taxon>Eumeta</taxon>
    </lineage>
</organism>
<keyword evidence="2" id="KW-1185">Reference proteome</keyword>
<dbReference type="AlphaFoldDB" id="A0A4C1VTG6"/>
<dbReference type="Proteomes" id="UP000299102">
    <property type="component" value="Unassembled WGS sequence"/>
</dbReference>
<comment type="caution">
    <text evidence="1">The sequence shown here is derived from an EMBL/GenBank/DDBJ whole genome shotgun (WGS) entry which is preliminary data.</text>
</comment>
<proteinExistence type="predicted"/>